<feature type="signal peptide" evidence="1">
    <location>
        <begin position="1"/>
        <end position="17"/>
    </location>
</feature>
<proteinExistence type="predicted"/>
<reference evidence="2 3" key="1">
    <citation type="submission" date="2016-07" db="EMBL/GenBank/DDBJ databases">
        <title>Pervasive Adenine N6-methylation of Active Genes in Fungi.</title>
        <authorList>
            <consortium name="DOE Joint Genome Institute"/>
            <person name="Mondo S.J."/>
            <person name="Dannebaum R.O."/>
            <person name="Kuo R.C."/>
            <person name="Labutti K."/>
            <person name="Haridas S."/>
            <person name="Kuo A."/>
            <person name="Salamov A."/>
            <person name="Ahrendt S.R."/>
            <person name="Lipzen A."/>
            <person name="Sullivan W."/>
            <person name="Andreopoulos W.B."/>
            <person name="Clum A."/>
            <person name="Lindquist E."/>
            <person name="Daum C."/>
            <person name="Ramamoorthy G.K."/>
            <person name="Gryganskyi A."/>
            <person name="Culley D."/>
            <person name="Magnuson J.K."/>
            <person name="James T.Y."/>
            <person name="O'Malley M.A."/>
            <person name="Stajich J.E."/>
            <person name="Spatafora J.W."/>
            <person name="Visel A."/>
            <person name="Grigoriev I.V."/>
        </authorList>
    </citation>
    <scope>NUCLEOTIDE SEQUENCE [LARGE SCALE GENOMIC DNA]</scope>
    <source>
        <strain evidence="2 3">CBS 129021</strain>
    </source>
</reference>
<protein>
    <submittedName>
        <fullName evidence="2">Uncharacterized protein</fullName>
    </submittedName>
</protein>
<dbReference type="Proteomes" id="UP000193689">
    <property type="component" value="Unassembled WGS sequence"/>
</dbReference>
<keyword evidence="3" id="KW-1185">Reference proteome</keyword>
<dbReference type="EMBL" id="MCFJ01000006">
    <property type="protein sequence ID" value="ORY64789.1"/>
    <property type="molecule type" value="Genomic_DNA"/>
</dbReference>
<name>A0A1Y2DZY8_9PEZI</name>
<dbReference type="InParanoid" id="A0A1Y2DZY8"/>
<evidence type="ECO:0000256" key="1">
    <source>
        <dbReference type="SAM" id="SignalP"/>
    </source>
</evidence>
<evidence type="ECO:0000313" key="2">
    <source>
        <dbReference type="EMBL" id="ORY64789.1"/>
    </source>
</evidence>
<dbReference type="OrthoDB" id="10333677at2759"/>
<evidence type="ECO:0000313" key="3">
    <source>
        <dbReference type="Proteomes" id="UP000193689"/>
    </source>
</evidence>
<organism evidence="2 3">
    <name type="scientific">Pseudomassariella vexata</name>
    <dbReference type="NCBI Taxonomy" id="1141098"/>
    <lineage>
        <taxon>Eukaryota</taxon>
        <taxon>Fungi</taxon>
        <taxon>Dikarya</taxon>
        <taxon>Ascomycota</taxon>
        <taxon>Pezizomycotina</taxon>
        <taxon>Sordariomycetes</taxon>
        <taxon>Xylariomycetidae</taxon>
        <taxon>Amphisphaeriales</taxon>
        <taxon>Pseudomassariaceae</taxon>
        <taxon>Pseudomassariella</taxon>
    </lineage>
</organism>
<gene>
    <name evidence="2" type="ORF">BCR38DRAFT_340807</name>
</gene>
<dbReference type="GeneID" id="63772027"/>
<accession>A0A1Y2DZY8</accession>
<comment type="caution">
    <text evidence="2">The sequence shown here is derived from an EMBL/GenBank/DDBJ whole genome shotgun (WGS) entry which is preliminary data.</text>
</comment>
<dbReference type="RefSeq" id="XP_040715942.1">
    <property type="nucleotide sequence ID" value="XM_040855815.1"/>
</dbReference>
<sequence length="114" mass="12311">MRFSILAILATAGLAAANPEPNLKPKPWAPLSVKGLKDCQAACFKAHLFQLSKGQVQIGKTTNAEFCSIPQPELSGWLQKEVIPCTKVVCGKCHSCPKSKSYPMLPCDTRNPEG</sequence>
<dbReference type="AlphaFoldDB" id="A0A1Y2DZY8"/>
<keyword evidence="1" id="KW-0732">Signal</keyword>
<feature type="chain" id="PRO_5010987907" evidence="1">
    <location>
        <begin position="18"/>
        <end position="114"/>
    </location>
</feature>